<name>A0A7R9MBY1_9ACAR</name>
<evidence type="ECO:0000313" key="3">
    <source>
        <dbReference type="Proteomes" id="UP000728032"/>
    </source>
</evidence>
<keyword evidence="1" id="KW-0175">Coiled coil</keyword>
<dbReference type="EMBL" id="OC925360">
    <property type="protein sequence ID" value="CAD7656093.1"/>
    <property type="molecule type" value="Genomic_DNA"/>
</dbReference>
<dbReference type="OrthoDB" id="6477069at2759"/>
<organism evidence="2">
    <name type="scientific">Oppiella nova</name>
    <dbReference type="NCBI Taxonomy" id="334625"/>
    <lineage>
        <taxon>Eukaryota</taxon>
        <taxon>Metazoa</taxon>
        <taxon>Ecdysozoa</taxon>
        <taxon>Arthropoda</taxon>
        <taxon>Chelicerata</taxon>
        <taxon>Arachnida</taxon>
        <taxon>Acari</taxon>
        <taxon>Acariformes</taxon>
        <taxon>Sarcoptiformes</taxon>
        <taxon>Oribatida</taxon>
        <taxon>Brachypylina</taxon>
        <taxon>Oppioidea</taxon>
        <taxon>Oppiidae</taxon>
        <taxon>Oppiella</taxon>
    </lineage>
</organism>
<evidence type="ECO:0000313" key="2">
    <source>
        <dbReference type="EMBL" id="CAD7656093.1"/>
    </source>
</evidence>
<sequence length="163" mass="18833">MTTPCCLQTFYEDCITGWLQNNTTCPYDRKSLSLDKLTRAPRVLANMLGNLNIKCDFWDKGCRKVVKLEDLIQHTAICEHNKANRLKTCDVCYCDKTRDHDCVEALLEAKCSANIEIDLLKRTVKELKIEKDNFLKTIQEMSSDHDDNSLVVELRQLQIAFDK</sequence>
<feature type="coiled-coil region" evidence="1">
    <location>
        <begin position="117"/>
        <end position="144"/>
    </location>
</feature>
<protein>
    <submittedName>
        <fullName evidence="2">Uncharacterized protein</fullName>
    </submittedName>
</protein>
<dbReference type="EMBL" id="CAJPVJ010010535">
    <property type="protein sequence ID" value="CAG2173280.1"/>
    <property type="molecule type" value="Genomic_DNA"/>
</dbReference>
<proteinExistence type="predicted"/>
<dbReference type="Gene3D" id="3.30.40.10">
    <property type="entry name" value="Zinc/RING finger domain, C3HC4 (zinc finger)"/>
    <property type="match status" value="1"/>
</dbReference>
<keyword evidence="3" id="KW-1185">Reference proteome</keyword>
<dbReference type="SUPFAM" id="SSF57850">
    <property type="entry name" value="RING/U-box"/>
    <property type="match status" value="1"/>
</dbReference>
<dbReference type="AlphaFoldDB" id="A0A7R9MBY1"/>
<evidence type="ECO:0000256" key="1">
    <source>
        <dbReference type="SAM" id="Coils"/>
    </source>
</evidence>
<dbReference type="Proteomes" id="UP000728032">
    <property type="component" value="Unassembled WGS sequence"/>
</dbReference>
<dbReference type="InterPro" id="IPR013083">
    <property type="entry name" value="Znf_RING/FYVE/PHD"/>
</dbReference>
<gene>
    <name evidence="2" type="ORF">ONB1V03_LOCUS12733</name>
</gene>
<accession>A0A7R9MBY1</accession>
<reference evidence="2" key="1">
    <citation type="submission" date="2020-11" db="EMBL/GenBank/DDBJ databases">
        <authorList>
            <person name="Tran Van P."/>
        </authorList>
    </citation>
    <scope>NUCLEOTIDE SEQUENCE</scope>
</reference>